<comment type="caution">
    <text evidence="5">The sequence shown here is derived from an EMBL/GenBank/DDBJ whole genome shotgun (WGS) entry which is preliminary data.</text>
</comment>
<dbReference type="Gene3D" id="2.60.40.790">
    <property type="match status" value="1"/>
</dbReference>
<proteinExistence type="inferred from homology"/>
<organism evidence="5 6">
    <name type="scientific">Candidatus Kutchimonas denitrificans</name>
    <dbReference type="NCBI Taxonomy" id="3056748"/>
    <lineage>
        <taxon>Bacteria</taxon>
        <taxon>Pseudomonadati</taxon>
        <taxon>Gemmatimonadota</taxon>
        <taxon>Gemmatimonadia</taxon>
        <taxon>Candidatus Palauibacterales</taxon>
        <taxon>Candidatus Palauibacteraceae</taxon>
        <taxon>Candidatus Kutchimonas</taxon>
    </lineage>
</organism>
<protein>
    <submittedName>
        <fullName evidence="5">Hsp20/alpha crystallin family protein</fullName>
    </submittedName>
</protein>
<dbReference type="EMBL" id="JAACAK010000114">
    <property type="protein sequence ID" value="NIR76186.1"/>
    <property type="molecule type" value="Genomic_DNA"/>
</dbReference>
<dbReference type="PANTHER" id="PTHR11527">
    <property type="entry name" value="HEAT-SHOCK PROTEIN 20 FAMILY MEMBER"/>
    <property type="match status" value="1"/>
</dbReference>
<dbReference type="Pfam" id="PF00011">
    <property type="entry name" value="HSP20"/>
    <property type="match status" value="1"/>
</dbReference>
<feature type="region of interest" description="Disordered" evidence="3">
    <location>
        <begin position="132"/>
        <end position="184"/>
    </location>
</feature>
<dbReference type="InterPro" id="IPR002068">
    <property type="entry name" value="A-crystallin/Hsp20_dom"/>
</dbReference>
<evidence type="ECO:0000256" key="2">
    <source>
        <dbReference type="RuleBase" id="RU003616"/>
    </source>
</evidence>
<name>A0AAE5CA66_9BACT</name>
<evidence type="ECO:0000313" key="6">
    <source>
        <dbReference type="Proteomes" id="UP000702544"/>
    </source>
</evidence>
<evidence type="ECO:0000256" key="3">
    <source>
        <dbReference type="SAM" id="MobiDB-lite"/>
    </source>
</evidence>
<accession>A0AAE5CA66</accession>
<evidence type="ECO:0000259" key="4">
    <source>
        <dbReference type="PROSITE" id="PS01031"/>
    </source>
</evidence>
<comment type="similarity">
    <text evidence="1 2">Belongs to the small heat shock protein (HSP20) family.</text>
</comment>
<dbReference type="Proteomes" id="UP000702544">
    <property type="component" value="Unassembled WGS sequence"/>
</dbReference>
<evidence type="ECO:0000256" key="1">
    <source>
        <dbReference type="PROSITE-ProRule" id="PRU00285"/>
    </source>
</evidence>
<dbReference type="InterPro" id="IPR008978">
    <property type="entry name" value="HSP20-like_chaperone"/>
</dbReference>
<feature type="domain" description="SHSP" evidence="4">
    <location>
        <begin position="33"/>
        <end position="147"/>
    </location>
</feature>
<reference evidence="5 6" key="1">
    <citation type="submission" date="2020-01" db="EMBL/GenBank/DDBJ databases">
        <title>Genomes assembled from Gulf of Kutch pelagic sediment metagenomes.</title>
        <authorList>
            <person name="Chandrashekar M."/>
            <person name="Mahajan M.S."/>
            <person name="Dave K.J."/>
            <person name="Vatsa P."/>
            <person name="Nathani N.M."/>
        </authorList>
    </citation>
    <scope>NUCLEOTIDE SEQUENCE [LARGE SCALE GENOMIC DNA]</scope>
    <source>
        <strain evidence="5">KS3-K002</strain>
    </source>
</reference>
<sequence length="184" mass="19625">MNEKSSEKSSGRGALAELKEAVGNLVDSVVGMAPDFGIRPEWPRHELIVEDDGYRVQVELPGFSREAVDVSVAGRNLSVAGERKKFEPPAGARLLRSERPSGKFDLSIRLPADVDALGVVAQMREGILEIKLPKTRGRGRPIDIESVDEASGETEVRREPGTGGASPGQETPKADPGAGTGEEI</sequence>
<gene>
    <name evidence="5" type="ORF">GWO12_13910</name>
</gene>
<dbReference type="CDD" id="cd06464">
    <property type="entry name" value="ACD_sHsps-like"/>
    <property type="match status" value="1"/>
</dbReference>
<dbReference type="InterPro" id="IPR031107">
    <property type="entry name" value="Small_HSP"/>
</dbReference>
<evidence type="ECO:0000313" key="5">
    <source>
        <dbReference type="EMBL" id="NIR76186.1"/>
    </source>
</evidence>
<dbReference type="PROSITE" id="PS01031">
    <property type="entry name" value="SHSP"/>
    <property type="match status" value="1"/>
</dbReference>
<dbReference type="AlphaFoldDB" id="A0AAE5CA66"/>
<dbReference type="SUPFAM" id="SSF49764">
    <property type="entry name" value="HSP20-like chaperones"/>
    <property type="match status" value="1"/>
</dbReference>